<dbReference type="AlphaFoldDB" id="A0A4R1KX92"/>
<dbReference type="Proteomes" id="UP000295714">
    <property type="component" value="Unassembled WGS sequence"/>
</dbReference>
<proteinExistence type="predicted"/>
<reference evidence="1 2" key="1">
    <citation type="journal article" date="2015" name="Stand. Genomic Sci.">
        <title>Genomic Encyclopedia of Bacterial and Archaeal Type Strains, Phase III: the genomes of soil and plant-associated and newly described type strains.</title>
        <authorList>
            <person name="Whitman W.B."/>
            <person name="Woyke T."/>
            <person name="Klenk H.P."/>
            <person name="Zhou Y."/>
            <person name="Lilburn T.G."/>
            <person name="Beck B.J."/>
            <person name="De Vos P."/>
            <person name="Vandamme P."/>
            <person name="Eisen J.A."/>
            <person name="Garrity G."/>
            <person name="Hugenholtz P."/>
            <person name="Kyrpides N.C."/>
        </authorList>
    </citation>
    <scope>NUCLEOTIDE SEQUENCE [LARGE SCALE GENOMIC DNA]</scope>
    <source>
        <strain evidence="1 2">CECT 8445</strain>
    </source>
</reference>
<sequence length="196" mass="23466">MRFFLIFSFIFFLTSCESEKADMNINLQKIKFLNRNFPIPKSYKRISVDDYIKKIKDSLGRDAYTEREIQRFKGLNRIGGLVEIFADTLNHENSITFHPNNYFKMSKEMQHIYTSMLEDAFDVDYETYGIKYEKIESTFLDYGLAEIIKVKFKKDFNEFSHYFTHYVVSHNLRSFGVIVNNKENIDYQSIFDTYKL</sequence>
<dbReference type="PROSITE" id="PS51257">
    <property type="entry name" value="PROKAR_LIPOPROTEIN"/>
    <property type="match status" value="1"/>
</dbReference>
<name>A0A4R1KX92_9FLAO</name>
<protein>
    <recommendedName>
        <fullName evidence="3">Lipoprotein</fullName>
    </recommendedName>
</protein>
<evidence type="ECO:0008006" key="3">
    <source>
        <dbReference type="Google" id="ProtNLM"/>
    </source>
</evidence>
<dbReference type="EMBL" id="SMGI01000001">
    <property type="protein sequence ID" value="TCK69257.1"/>
    <property type="molecule type" value="Genomic_DNA"/>
</dbReference>
<accession>A0A4R1KX92</accession>
<comment type="caution">
    <text evidence="1">The sequence shown here is derived from an EMBL/GenBank/DDBJ whole genome shotgun (WGS) entry which is preliminary data.</text>
</comment>
<organism evidence="1 2">
    <name type="scientific">Winogradskyella wandonensis</name>
    <dbReference type="NCBI Taxonomy" id="1442586"/>
    <lineage>
        <taxon>Bacteria</taxon>
        <taxon>Pseudomonadati</taxon>
        <taxon>Bacteroidota</taxon>
        <taxon>Flavobacteriia</taxon>
        <taxon>Flavobacteriales</taxon>
        <taxon>Flavobacteriaceae</taxon>
        <taxon>Winogradskyella</taxon>
    </lineage>
</organism>
<keyword evidence="2" id="KW-1185">Reference proteome</keyword>
<gene>
    <name evidence="1" type="ORF">DFQ05_0777</name>
</gene>
<evidence type="ECO:0000313" key="1">
    <source>
        <dbReference type="EMBL" id="TCK69257.1"/>
    </source>
</evidence>
<evidence type="ECO:0000313" key="2">
    <source>
        <dbReference type="Proteomes" id="UP000295714"/>
    </source>
</evidence>